<comment type="similarity">
    <text evidence="3 6">Belongs to the MoeA family.</text>
</comment>
<proteinExistence type="inferred from homology"/>
<name>A0ABX7BLH6_9CAUL</name>
<dbReference type="InterPro" id="IPR001453">
    <property type="entry name" value="MoaB/Mog_dom"/>
</dbReference>
<dbReference type="Gene3D" id="2.170.190.11">
    <property type="entry name" value="Molybdopterin biosynthesis moea protein, domain 3"/>
    <property type="match status" value="1"/>
</dbReference>
<dbReference type="Pfam" id="PF03453">
    <property type="entry name" value="MoeA_N"/>
    <property type="match status" value="1"/>
</dbReference>
<keyword evidence="4 6" id="KW-0501">Molybdenum cofactor biosynthesis</keyword>
<dbReference type="Gene3D" id="3.40.980.10">
    <property type="entry name" value="MoaB/Mog-like domain"/>
    <property type="match status" value="1"/>
</dbReference>
<comment type="catalytic activity">
    <reaction evidence="5">
        <text>adenylyl-molybdopterin + molybdate = Mo-molybdopterin + AMP + H(+)</text>
        <dbReference type="Rhea" id="RHEA:35047"/>
        <dbReference type="ChEBI" id="CHEBI:15378"/>
        <dbReference type="ChEBI" id="CHEBI:36264"/>
        <dbReference type="ChEBI" id="CHEBI:62727"/>
        <dbReference type="ChEBI" id="CHEBI:71302"/>
        <dbReference type="ChEBI" id="CHEBI:456215"/>
        <dbReference type="EC" id="2.10.1.1"/>
    </reaction>
</comment>
<keyword evidence="6" id="KW-0500">Molybdenum</keyword>
<dbReference type="InterPro" id="IPR008284">
    <property type="entry name" value="MoCF_biosynth_CS"/>
</dbReference>
<sequence length="396" mass="40857">MSLPTPAEARSRMLQALAPLGAEEVPLEAADGRVLAEPVTAIRDQPPYDASAMDGWAVRTVDAVSGAALSIVGESAAGHDAGAHIGPGEAVRIFTGAALPPGADRVVIQEQARRTGMTVVLDDLADAPAYVRPRGGDFRAQDGLLEAGLRLNPWRIALAASAGRATVTCTSRPRVGLLSTGDELVAPGDAAGDRHIYDTCTPALAAFIARCGGLPVALPRARDTDAAILEAVASRPFDLLVTIGGASVGDHDRVKPALKSAGAQLVVEGIAVRPGKPTWFGHLGDGRPVLGLPGNPASALVCAELFLAPVLAGLQGIAWAEPLEAAILDTDLPANGPREHYMRALVSEGRVRVLNDQDSSLVTVMAAANALVRRLPHAPPLAAGAKVHVTRPIWAT</sequence>
<gene>
    <name evidence="8" type="ORF">JIP62_12440</name>
</gene>
<dbReference type="InterPro" id="IPR036135">
    <property type="entry name" value="MoeA_linker/N_sf"/>
</dbReference>
<dbReference type="SUPFAM" id="SSF63867">
    <property type="entry name" value="MoeA C-terminal domain-like"/>
    <property type="match status" value="1"/>
</dbReference>
<evidence type="ECO:0000313" key="8">
    <source>
        <dbReference type="EMBL" id="QQQ18107.1"/>
    </source>
</evidence>
<keyword evidence="6" id="KW-0479">Metal-binding</keyword>
<comment type="cofactor">
    <cofactor evidence="6">
        <name>Mg(2+)</name>
        <dbReference type="ChEBI" id="CHEBI:18420"/>
    </cofactor>
</comment>
<dbReference type="PROSITE" id="PS01079">
    <property type="entry name" value="MOCF_BIOSYNTHESIS_2"/>
    <property type="match status" value="1"/>
</dbReference>
<dbReference type="CDD" id="cd00887">
    <property type="entry name" value="MoeA"/>
    <property type="match status" value="1"/>
</dbReference>
<dbReference type="PANTHER" id="PTHR10192:SF5">
    <property type="entry name" value="GEPHYRIN"/>
    <property type="match status" value="1"/>
</dbReference>
<dbReference type="Gene3D" id="2.40.340.10">
    <property type="entry name" value="MoeA, C-terminal, domain IV"/>
    <property type="match status" value="1"/>
</dbReference>
<dbReference type="EC" id="2.10.1.1" evidence="6"/>
<dbReference type="InterPro" id="IPR036688">
    <property type="entry name" value="MoeA_C_domain_IV_sf"/>
</dbReference>
<keyword evidence="6" id="KW-0808">Transferase</keyword>
<evidence type="ECO:0000256" key="5">
    <source>
        <dbReference type="ARBA" id="ARBA00047317"/>
    </source>
</evidence>
<evidence type="ECO:0000256" key="3">
    <source>
        <dbReference type="ARBA" id="ARBA00010763"/>
    </source>
</evidence>
<dbReference type="Proteomes" id="UP000595448">
    <property type="component" value="Chromosome"/>
</dbReference>
<dbReference type="InterPro" id="IPR005110">
    <property type="entry name" value="MoeA_linker/N"/>
</dbReference>
<dbReference type="Pfam" id="PF00994">
    <property type="entry name" value="MoCF_biosynth"/>
    <property type="match status" value="1"/>
</dbReference>
<organism evidence="8 9">
    <name type="scientific">Brevundimonas vitisensis</name>
    <dbReference type="NCBI Taxonomy" id="2800818"/>
    <lineage>
        <taxon>Bacteria</taxon>
        <taxon>Pseudomonadati</taxon>
        <taxon>Pseudomonadota</taxon>
        <taxon>Alphaproteobacteria</taxon>
        <taxon>Caulobacterales</taxon>
        <taxon>Caulobacteraceae</taxon>
        <taxon>Brevundimonas</taxon>
    </lineage>
</organism>
<evidence type="ECO:0000313" key="9">
    <source>
        <dbReference type="Proteomes" id="UP000595448"/>
    </source>
</evidence>
<evidence type="ECO:0000256" key="2">
    <source>
        <dbReference type="ARBA" id="ARBA00005046"/>
    </source>
</evidence>
<dbReference type="Gene3D" id="3.90.105.10">
    <property type="entry name" value="Molybdopterin biosynthesis moea protein, domain 2"/>
    <property type="match status" value="1"/>
</dbReference>
<dbReference type="SMART" id="SM00852">
    <property type="entry name" value="MoCF_biosynth"/>
    <property type="match status" value="1"/>
</dbReference>
<comment type="pathway">
    <text evidence="2 6">Cofactor biosynthesis; molybdopterin biosynthesis.</text>
</comment>
<accession>A0ABX7BLH6</accession>
<dbReference type="PANTHER" id="PTHR10192">
    <property type="entry name" value="MOLYBDOPTERIN BIOSYNTHESIS PROTEIN"/>
    <property type="match status" value="1"/>
</dbReference>
<feature type="domain" description="MoaB/Mog" evidence="7">
    <location>
        <begin position="176"/>
        <end position="313"/>
    </location>
</feature>
<keyword evidence="6" id="KW-0460">Magnesium</keyword>
<evidence type="ECO:0000256" key="6">
    <source>
        <dbReference type="RuleBase" id="RU365090"/>
    </source>
</evidence>
<protein>
    <recommendedName>
        <fullName evidence="6">Molybdopterin molybdenumtransferase</fullName>
        <ecNumber evidence="6">2.10.1.1</ecNumber>
    </recommendedName>
</protein>
<evidence type="ECO:0000256" key="4">
    <source>
        <dbReference type="ARBA" id="ARBA00023150"/>
    </source>
</evidence>
<comment type="function">
    <text evidence="1 6">Catalyzes the insertion of molybdate into adenylated molybdopterin with the concomitant release of AMP.</text>
</comment>
<dbReference type="SUPFAM" id="SSF53218">
    <property type="entry name" value="Molybdenum cofactor biosynthesis proteins"/>
    <property type="match status" value="1"/>
</dbReference>
<evidence type="ECO:0000256" key="1">
    <source>
        <dbReference type="ARBA" id="ARBA00002901"/>
    </source>
</evidence>
<dbReference type="Pfam" id="PF03454">
    <property type="entry name" value="MoeA_C"/>
    <property type="match status" value="1"/>
</dbReference>
<keyword evidence="9" id="KW-1185">Reference proteome</keyword>
<dbReference type="RefSeq" id="WP_201102482.1">
    <property type="nucleotide sequence ID" value="NZ_CP067977.1"/>
</dbReference>
<dbReference type="SUPFAM" id="SSF63882">
    <property type="entry name" value="MoeA N-terminal region -like"/>
    <property type="match status" value="1"/>
</dbReference>
<dbReference type="InterPro" id="IPR036425">
    <property type="entry name" value="MoaB/Mog-like_dom_sf"/>
</dbReference>
<dbReference type="EMBL" id="CP067977">
    <property type="protein sequence ID" value="QQQ18107.1"/>
    <property type="molecule type" value="Genomic_DNA"/>
</dbReference>
<dbReference type="InterPro" id="IPR038987">
    <property type="entry name" value="MoeA-like"/>
</dbReference>
<reference evidence="8 9" key="1">
    <citation type="submission" date="2021-01" db="EMBL/GenBank/DDBJ databases">
        <title>Brevundimonas vitis sp. nov., an bacterium isolated from grape (Vitis vinifera).</title>
        <authorList>
            <person name="Jiang L."/>
            <person name="Lee J."/>
        </authorList>
    </citation>
    <scope>NUCLEOTIDE SEQUENCE [LARGE SCALE GENOMIC DNA]</scope>
    <source>
        <strain evidence="8 9">GRTSA-9</strain>
    </source>
</reference>
<evidence type="ECO:0000259" key="7">
    <source>
        <dbReference type="SMART" id="SM00852"/>
    </source>
</evidence>
<dbReference type="InterPro" id="IPR005111">
    <property type="entry name" value="MoeA_C_domain_IV"/>
</dbReference>